<proteinExistence type="predicted"/>
<accession>A0A8H7T783</accession>
<name>A0A8H7T783_9HELO</name>
<evidence type="ECO:0000256" key="1">
    <source>
        <dbReference type="SAM" id="MobiDB-lite"/>
    </source>
</evidence>
<feature type="compositionally biased region" description="Basic and acidic residues" evidence="1">
    <location>
        <begin position="1"/>
        <end position="13"/>
    </location>
</feature>
<evidence type="ECO:0000313" key="2">
    <source>
        <dbReference type="EMBL" id="KAG4413618.1"/>
    </source>
</evidence>
<gene>
    <name evidence="2" type="ORF">IFR04_013240</name>
</gene>
<keyword evidence="3" id="KW-1185">Reference proteome</keyword>
<dbReference type="EMBL" id="JAFJYH010000304">
    <property type="protein sequence ID" value="KAG4413618.1"/>
    <property type="molecule type" value="Genomic_DNA"/>
</dbReference>
<evidence type="ECO:0000313" key="3">
    <source>
        <dbReference type="Proteomes" id="UP000664132"/>
    </source>
</evidence>
<dbReference type="OrthoDB" id="3518392at2759"/>
<dbReference type="AlphaFoldDB" id="A0A8H7T783"/>
<reference evidence="2" key="1">
    <citation type="submission" date="2021-02" db="EMBL/GenBank/DDBJ databases">
        <title>Genome sequence Cadophora malorum strain M34.</title>
        <authorList>
            <person name="Stefanovic E."/>
            <person name="Vu D."/>
            <person name="Scully C."/>
            <person name="Dijksterhuis J."/>
            <person name="Roader J."/>
            <person name="Houbraken J."/>
        </authorList>
    </citation>
    <scope>NUCLEOTIDE SEQUENCE</scope>
    <source>
        <strain evidence="2">M34</strain>
    </source>
</reference>
<organism evidence="2 3">
    <name type="scientific">Cadophora malorum</name>
    <dbReference type="NCBI Taxonomy" id="108018"/>
    <lineage>
        <taxon>Eukaryota</taxon>
        <taxon>Fungi</taxon>
        <taxon>Dikarya</taxon>
        <taxon>Ascomycota</taxon>
        <taxon>Pezizomycotina</taxon>
        <taxon>Leotiomycetes</taxon>
        <taxon>Helotiales</taxon>
        <taxon>Ploettnerulaceae</taxon>
        <taxon>Cadophora</taxon>
    </lineage>
</organism>
<protein>
    <submittedName>
        <fullName evidence="2">Uncharacterized protein</fullName>
    </submittedName>
</protein>
<feature type="region of interest" description="Disordered" evidence="1">
    <location>
        <begin position="1"/>
        <end position="60"/>
    </location>
</feature>
<dbReference type="Proteomes" id="UP000664132">
    <property type="component" value="Unassembled WGS sequence"/>
</dbReference>
<feature type="compositionally biased region" description="Basic residues" evidence="1">
    <location>
        <begin position="31"/>
        <end position="45"/>
    </location>
</feature>
<sequence length="231" mass="26243">MAHHGSDKRDIESMNHSQPQQPEQTPPLPPLRRKRSSLRNPFRSRKSSEQLRQRAATPTPSILATVREVREGPILKSSSSAMFIAKMKSELFLSQFKRAQEAYLLNDLPLCRHRCTELLETPALHLDTRIETLQLLATVMPLPVAQEHLSDALCLLDLAVEREGIAQSQTQALLGLRVTTLDMLGRLERELRGMEREEEGKAEGWRARGSLRVGKKRYVATLRDVWSHVEA</sequence>
<comment type="caution">
    <text evidence="2">The sequence shown here is derived from an EMBL/GenBank/DDBJ whole genome shotgun (WGS) entry which is preliminary data.</text>
</comment>